<evidence type="ECO:0000256" key="5">
    <source>
        <dbReference type="PROSITE-ProRule" id="PRU00409"/>
    </source>
</evidence>
<comment type="cofactor">
    <cofactor evidence="1">
        <name>Mn(2+)</name>
        <dbReference type="ChEBI" id="CHEBI:29035"/>
    </cofactor>
</comment>
<feature type="domain" description="ATP-grasp" evidence="6">
    <location>
        <begin position="120"/>
        <end position="318"/>
    </location>
</feature>
<sequence length="424" mass="45267">MPIQTINDRVAIVVDGHSTGALLAPAFTAYGIGAVHVENRAERSAAHLRTFAPETYEACYAYEGDLAALLAALRPHRVGWVIAGTDSGVALADRLAAALGLPRHNDPATSAARRDKQEMQRALAAAGVPAAWHATVTTPEEAREVALLHGGAPVIVKPLRSGGTDGVLFCADPDETASAAGKLLGSESIYGERNETVLVQEYLRGDEYMVNCVSAAGHHTVLEIWRSVKTVVGTSPVYDYTELLNPRSQESAGVIAYVRDVLTSVGNTWGPSHTEVIATPSGPRLVETAARLQGTADLSAITRATGRNPVTEAVHALLDPDLYARGGPPPPPQRAARGVSFICPRSGRLRRDLDWTPLHTLPSFHSLLAPAPKAGAYIPRTTDLFTRPGAVYLIHEDPKVVERDHATIRGWEGEGFYDIEEGDG</sequence>
<evidence type="ECO:0000256" key="1">
    <source>
        <dbReference type="ARBA" id="ARBA00001936"/>
    </source>
</evidence>
<evidence type="ECO:0000256" key="3">
    <source>
        <dbReference type="ARBA" id="ARBA00022741"/>
    </source>
</evidence>
<keyword evidence="2" id="KW-0436">Ligase</keyword>
<evidence type="ECO:0000256" key="2">
    <source>
        <dbReference type="ARBA" id="ARBA00022598"/>
    </source>
</evidence>
<dbReference type="Gene3D" id="3.30.470.20">
    <property type="entry name" value="ATP-grasp fold, B domain"/>
    <property type="match status" value="1"/>
</dbReference>
<proteinExistence type="predicted"/>
<dbReference type="InterPro" id="IPR020561">
    <property type="entry name" value="PRibGlycinamid_synth_ATP-grasp"/>
</dbReference>
<dbReference type="InterPro" id="IPR011761">
    <property type="entry name" value="ATP-grasp"/>
</dbReference>
<dbReference type="PANTHER" id="PTHR43585">
    <property type="entry name" value="FUMIPYRROLE BIOSYNTHESIS PROTEIN C"/>
    <property type="match status" value="1"/>
</dbReference>
<reference evidence="7" key="1">
    <citation type="submission" date="2022-10" db="EMBL/GenBank/DDBJ databases">
        <title>The complete genomes of actinobacterial strains from the NBC collection.</title>
        <authorList>
            <person name="Joergensen T.S."/>
            <person name="Alvarez Arevalo M."/>
            <person name="Sterndorff E.B."/>
            <person name="Faurdal D."/>
            <person name="Vuksanovic O."/>
            <person name="Mourched A.-S."/>
            <person name="Charusanti P."/>
            <person name="Shaw S."/>
            <person name="Blin K."/>
            <person name="Weber T."/>
        </authorList>
    </citation>
    <scope>NUCLEOTIDE SEQUENCE</scope>
    <source>
        <strain evidence="7">NBC_00060</strain>
    </source>
</reference>
<organism evidence="7">
    <name type="scientific">Streptomyces sp. NBC_00060</name>
    <dbReference type="NCBI Taxonomy" id="2975636"/>
    <lineage>
        <taxon>Bacteria</taxon>
        <taxon>Bacillati</taxon>
        <taxon>Actinomycetota</taxon>
        <taxon>Actinomycetes</taxon>
        <taxon>Kitasatosporales</taxon>
        <taxon>Streptomycetaceae</taxon>
        <taxon>Streptomyces</taxon>
    </lineage>
</organism>
<evidence type="ECO:0000313" key="7">
    <source>
        <dbReference type="EMBL" id="WTU41307.1"/>
    </source>
</evidence>
<name>A0AAU2H1Y0_9ACTN</name>
<evidence type="ECO:0000256" key="4">
    <source>
        <dbReference type="ARBA" id="ARBA00022840"/>
    </source>
</evidence>
<keyword evidence="3 5" id="KW-0547">Nucleotide-binding</keyword>
<dbReference type="EMBL" id="CP108253">
    <property type="protein sequence ID" value="WTU41307.1"/>
    <property type="molecule type" value="Genomic_DNA"/>
</dbReference>
<dbReference type="InterPro" id="IPR052032">
    <property type="entry name" value="ATP-dep_AA_Ligase"/>
</dbReference>
<dbReference type="GO" id="GO:0046872">
    <property type="term" value="F:metal ion binding"/>
    <property type="evidence" value="ECO:0007669"/>
    <property type="project" value="InterPro"/>
</dbReference>
<gene>
    <name evidence="7" type="ORF">OHV25_17820</name>
</gene>
<dbReference type="GO" id="GO:0005524">
    <property type="term" value="F:ATP binding"/>
    <property type="evidence" value="ECO:0007669"/>
    <property type="project" value="UniProtKB-UniRule"/>
</dbReference>
<protein>
    <submittedName>
        <fullName evidence="7">ATP-grasp domain-containing protein</fullName>
    </submittedName>
</protein>
<accession>A0AAU2H1Y0</accession>
<keyword evidence="4 5" id="KW-0067">ATP-binding</keyword>
<dbReference type="PANTHER" id="PTHR43585:SF2">
    <property type="entry name" value="ATP-GRASP ENZYME FSQD"/>
    <property type="match status" value="1"/>
</dbReference>
<dbReference type="GO" id="GO:0016874">
    <property type="term" value="F:ligase activity"/>
    <property type="evidence" value="ECO:0007669"/>
    <property type="project" value="UniProtKB-KW"/>
</dbReference>
<dbReference type="PROSITE" id="PS50975">
    <property type="entry name" value="ATP_GRASP"/>
    <property type="match status" value="1"/>
</dbReference>
<dbReference type="Pfam" id="PF01071">
    <property type="entry name" value="GARS_A"/>
    <property type="match status" value="1"/>
</dbReference>
<evidence type="ECO:0000259" key="6">
    <source>
        <dbReference type="PROSITE" id="PS50975"/>
    </source>
</evidence>
<dbReference type="AlphaFoldDB" id="A0AAU2H1Y0"/>
<dbReference type="NCBIfam" id="NF005543">
    <property type="entry name" value="PRK07206.1"/>
    <property type="match status" value="1"/>
</dbReference>
<dbReference type="SUPFAM" id="SSF56059">
    <property type="entry name" value="Glutathione synthetase ATP-binding domain-like"/>
    <property type="match status" value="1"/>
</dbReference>